<reference evidence="2" key="1">
    <citation type="submission" date="2021-02" db="EMBL/GenBank/DDBJ databases">
        <authorList>
            <person name="Dougan E. K."/>
            <person name="Rhodes N."/>
            <person name="Thang M."/>
            <person name="Chan C."/>
        </authorList>
    </citation>
    <scope>NUCLEOTIDE SEQUENCE</scope>
</reference>
<feature type="region of interest" description="Disordered" evidence="1">
    <location>
        <begin position="211"/>
        <end position="265"/>
    </location>
</feature>
<evidence type="ECO:0000313" key="2">
    <source>
        <dbReference type="EMBL" id="CAE7360349.1"/>
    </source>
</evidence>
<protein>
    <submittedName>
        <fullName evidence="2">Eml4 protein</fullName>
    </submittedName>
</protein>
<accession>A0A812PIW9</accession>
<name>A0A812PIW9_SYMPI</name>
<evidence type="ECO:0000313" key="3">
    <source>
        <dbReference type="Proteomes" id="UP000649617"/>
    </source>
</evidence>
<dbReference type="AlphaFoldDB" id="A0A812PIW9"/>
<comment type="caution">
    <text evidence="2">The sequence shown here is derived from an EMBL/GenBank/DDBJ whole genome shotgun (WGS) entry which is preliminary data.</text>
</comment>
<evidence type="ECO:0000256" key="1">
    <source>
        <dbReference type="SAM" id="MobiDB-lite"/>
    </source>
</evidence>
<feature type="compositionally biased region" description="Low complexity" evidence="1">
    <location>
        <begin position="212"/>
        <end position="223"/>
    </location>
</feature>
<keyword evidence="3" id="KW-1185">Reference proteome</keyword>
<gene>
    <name evidence="2" type="primary">eml4</name>
    <name evidence="2" type="ORF">SPIL2461_LOCUS8615</name>
</gene>
<dbReference type="EMBL" id="CAJNIZ010014335">
    <property type="protein sequence ID" value="CAE7360349.1"/>
    <property type="molecule type" value="Genomic_DNA"/>
</dbReference>
<proteinExistence type="predicted"/>
<dbReference type="Proteomes" id="UP000649617">
    <property type="component" value="Unassembled WGS sequence"/>
</dbReference>
<sequence>MCRMLVLVSRTSSQSSETLPAQRVRLLSTSWADILDDDDEDPAPDLMLEAAAPAAPAAAAAPAGMEPAPESETALADCASLIKEYNVDPDLQGFQRSYALETAIADQHGESMQAPAGQASLKCVHGSRSCFSTLTYRTWGGEDVVDKTPDAPEEPQVAGQQQVVLPAQLPPVHHPVPKRAMHIRIVQATTARVNAACSAAVAAKQREALEVTTSSTCSSSSNSLPRGQEKGWTGKGQGKAARAALRQLIEEQKQEEADSTNKVQQ</sequence>
<organism evidence="2 3">
    <name type="scientific">Symbiodinium pilosum</name>
    <name type="common">Dinoflagellate</name>
    <dbReference type="NCBI Taxonomy" id="2952"/>
    <lineage>
        <taxon>Eukaryota</taxon>
        <taxon>Sar</taxon>
        <taxon>Alveolata</taxon>
        <taxon>Dinophyceae</taxon>
        <taxon>Suessiales</taxon>
        <taxon>Symbiodiniaceae</taxon>
        <taxon>Symbiodinium</taxon>
    </lineage>
</organism>